<organism evidence="11 12">
    <name type="scientific">Scytalidium lignicola</name>
    <name type="common">Hyphomycete</name>
    <dbReference type="NCBI Taxonomy" id="5539"/>
    <lineage>
        <taxon>Eukaryota</taxon>
        <taxon>Fungi</taxon>
        <taxon>Dikarya</taxon>
        <taxon>Ascomycota</taxon>
        <taxon>Pezizomycotina</taxon>
        <taxon>Leotiomycetes</taxon>
        <taxon>Leotiomycetes incertae sedis</taxon>
        <taxon>Scytalidium</taxon>
    </lineage>
</organism>
<keyword evidence="7" id="KW-0539">Nucleus</keyword>
<feature type="repeat" description="WD" evidence="8">
    <location>
        <begin position="376"/>
        <end position="417"/>
    </location>
</feature>
<evidence type="ECO:0000313" key="11">
    <source>
        <dbReference type="EMBL" id="RFU34821.1"/>
    </source>
</evidence>
<dbReference type="PROSITE" id="PS50294">
    <property type="entry name" value="WD_REPEATS_REGION"/>
    <property type="match status" value="1"/>
</dbReference>
<dbReference type="InterPro" id="IPR053826">
    <property type="entry name" value="WDR75"/>
</dbReference>
<dbReference type="OMA" id="FESTEHI"/>
<dbReference type="InterPro" id="IPR001680">
    <property type="entry name" value="WD40_rpt"/>
</dbReference>
<dbReference type="STRING" id="5539.A0A3E2HP36"/>
<dbReference type="Gene3D" id="2.60.120.330">
    <property type="entry name" value="B-lactam Antibiotic, Isopenicillin N Synthase, Chain"/>
    <property type="match status" value="1"/>
</dbReference>
<dbReference type="Pfam" id="PF23869">
    <property type="entry name" value="Beta-prop_WDR75_1st"/>
    <property type="match status" value="1"/>
</dbReference>
<proteinExistence type="predicted"/>
<evidence type="ECO:0000256" key="5">
    <source>
        <dbReference type="ARBA" id="ARBA00022737"/>
    </source>
</evidence>
<feature type="compositionally biased region" description="Basic residues" evidence="9">
    <location>
        <begin position="19"/>
        <end position="29"/>
    </location>
</feature>
<keyword evidence="5" id="KW-0677">Repeat</keyword>
<evidence type="ECO:0000256" key="7">
    <source>
        <dbReference type="ARBA" id="ARBA00023242"/>
    </source>
</evidence>
<protein>
    <recommendedName>
        <fullName evidence="10">Fe2OG dioxygenase domain-containing protein</fullName>
    </recommendedName>
</protein>
<dbReference type="InterPro" id="IPR036322">
    <property type="entry name" value="WD40_repeat_dom_sf"/>
</dbReference>
<feature type="region of interest" description="Disordered" evidence="9">
    <location>
        <begin position="17"/>
        <end position="43"/>
    </location>
</feature>
<keyword evidence="3" id="KW-0698">rRNA processing</keyword>
<dbReference type="EMBL" id="NCSJ02000016">
    <property type="protein sequence ID" value="RFU34821.1"/>
    <property type="molecule type" value="Genomic_DNA"/>
</dbReference>
<gene>
    <name evidence="11" type="ORF">B7463_g1569</name>
</gene>
<evidence type="ECO:0000313" key="12">
    <source>
        <dbReference type="Proteomes" id="UP000258309"/>
    </source>
</evidence>
<evidence type="ECO:0000256" key="2">
    <source>
        <dbReference type="ARBA" id="ARBA00022517"/>
    </source>
</evidence>
<accession>A0A3E2HP36</accession>
<dbReference type="Proteomes" id="UP000258309">
    <property type="component" value="Unassembled WGS sequence"/>
</dbReference>
<evidence type="ECO:0000256" key="1">
    <source>
        <dbReference type="ARBA" id="ARBA00004604"/>
    </source>
</evidence>
<dbReference type="PANTHER" id="PTHR44215">
    <property type="entry name" value="WD REPEAT-CONTAINING PROTEIN 75"/>
    <property type="match status" value="1"/>
</dbReference>
<feature type="non-terminal residue" evidence="11">
    <location>
        <position position="1397"/>
    </location>
</feature>
<comment type="caution">
    <text evidence="11">The sequence shown here is derived from an EMBL/GenBank/DDBJ whole genome shotgun (WGS) entry which is preliminary data.</text>
</comment>
<dbReference type="GO" id="GO:2000234">
    <property type="term" value="P:positive regulation of rRNA processing"/>
    <property type="evidence" value="ECO:0007669"/>
    <property type="project" value="TreeGrafter"/>
</dbReference>
<keyword evidence="12" id="KW-1185">Reference proteome</keyword>
<keyword evidence="2" id="KW-0690">Ribosome biogenesis</keyword>
<dbReference type="Pfam" id="PF03171">
    <property type="entry name" value="2OG-FeII_Oxy"/>
    <property type="match status" value="1"/>
</dbReference>
<evidence type="ECO:0000256" key="3">
    <source>
        <dbReference type="ARBA" id="ARBA00022552"/>
    </source>
</evidence>
<dbReference type="Gene3D" id="2.130.10.10">
    <property type="entry name" value="YVTN repeat-like/Quinoprotein amine dehydrogenase"/>
    <property type="match status" value="2"/>
</dbReference>
<dbReference type="OrthoDB" id="4096at2759"/>
<dbReference type="SUPFAM" id="SSF51197">
    <property type="entry name" value="Clavaminate synthase-like"/>
    <property type="match status" value="1"/>
</dbReference>
<sequence length="1397" mass="153724">MASLLKRKGGPVEVINSPKRAKSAAKNKKAAADSLLSSNSNNNAGWEEAFNPDKVALVEINRVNGETVHVNGSLQSVQGEDYEDFLQQGKVQNEAKIIKAASRTWKLSDPIGGRIINVDPVFSQDEKFLMVANRTSIKVYSTANSLLVRNIDLKIDPKERPNVGIVAYCLSPTNPNMIWAALSDGFVYYIDWTTGAGVDGNWQISSTGCIHMTVASMESAGRRRDVVFTIEPRTEKGWRITANELGVATSAGRTIYTSTQRIDSLKTAAEGSVLVASSENRLLLGSVRSTEFSDVSKIKYEFRVFESTEHISSLDIRVTPRSQPIEGKKSKVLSSIVDVVVGDVKGNIFVHNDLLANLIRSQSGNNPGISLIPRKLHWHRQMVYTVKWSLDGNYIISGGTETVLVLWQLDTGKRQFLPHMSATIQSVVVSPTGASYSIHLADNSTMVLSTTELSPTANIAGIQACSLSLIRPKDSHVPRVKEDFLSKPLIQRTPAVVNPASPHQILLGVGQSQEIDARDPAIMSVPFLQTFDLGSNHNISRQALTRTNVTNINVTPTAHRISEPRITHIQISHDGRWLATVDEWIPPKQDLEFLTHQGDSVEEERKRRREVYLKFWQWNAEADKWELLSRIDSPHENADGLGGAGRILDLAGDPASLRFATIGEDGVVRTWYTKTRKRDGVVVTGKDGKPFRNWHCQHAISLGRTELEGVSAYSKAQAPHLTGAVAFSDDGSLLTAACGGEDDGLMHFIDPTAGVPLLSRTNLYRGDIIKAGFLGKTLITVSDTICIYDVVSEEIRSHIKLTNSVASMSAEQKREMVHLAIDNRSQTFAVSIPARTDSEISNGVKAPILLYTGSEIAVFQPDSIEPVHVEELSTIITALLPATASEGFLILDSAAEIRTISKKGSQTALDLARSTSDLQLDEVAEEEPAGDLLRLMEDEEDMEDAITPVPSGIPAFEDDNETPVVTTQQLSSIFDVGPAFALPPMEEMFYQLVDMYSSKPNSQAQLALARDLATKPEFLEQLRHALLEVGFLYLKNVGIPEELTQKVIEEGKRFFDIPIEEKLKIEMKNAPSFLGYSRLDAEITAHTIDHREQIDLSTDHKVRTPEQPLYRNLFAPTQWPSADVLPNFKAVYSEYITRMGEVSIFFTSLIAEAIGLPANAFSKYFDEDQQHKLKIVKYPDLAELGLGSEVQGQGVGPHKDSMFTSYLLQVTKHKGLQVQNLQGEWIDCPPIDGTLVVAIGQAMEALTQGVCMSTTHRVLSPAPGSGARFSVPFFQGVSLDAEFEELNDIDNGGGVGRVPEHIRELRKKVVERNGGRLDDVEFTFKGGVAKTLGEATLRNRIKSHPDVGERWYPDILKEIREQQAREKEEAEARKRGIDLPPAPAAVVGSVGTAVEAH</sequence>
<dbReference type="GO" id="GO:0032040">
    <property type="term" value="C:small-subunit processome"/>
    <property type="evidence" value="ECO:0007669"/>
    <property type="project" value="InterPro"/>
</dbReference>
<dbReference type="GO" id="GO:0006364">
    <property type="term" value="P:rRNA processing"/>
    <property type="evidence" value="ECO:0007669"/>
    <property type="project" value="UniProtKB-KW"/>
</dbReference>
<feature type="compositionally biased region" description="Low complexity" evidence="9">
    <location>
        <begin position="32"/>
        <end position="43"/>
    </location>
</feature>
<dbReference type="InterPro" id="IPR015943">
    <property type="entry name" value="WD40/YVTN_repeat-like_dom_sf"/>
</dbReference>
<dbReference type="PROSITE" id="PS51471">
    <property type="entry name" value="FE2OG_OXY"/>
    <property type="match status" value="1"/>
</dbReference>
<feature type="domain" description="Fe2OG dioxygenase" evidence="10">
    <location>
        <begin position="1169"/>
        <end position="1277"/>
    </location>
</feature>
<comment type="subcellular location">
    <subcellularLocation>
        <location evidence="1">Nucleus</location>
        <location evidence="1">Nucleolus</location>
    </subcellularLocation>
</comment>
<dbReference type="SUPFAM" id="SSF50978">
    <property type="entry name" value="WD40 repeat-like"/>
    <property type="match status" value="1"/>
</dbReference>
<dbReference type="InterPro" id="IPR044861">
    <property type="entry name" value="IPNS-like_FE2OG_OXY"/>
</dbReference>
<evidence type="ECO:0000256" key="4">
    <source>
        <dbReference type="ARBA" id="ARBA00022574"/>
    </source>
</evidence>
<dbReference type="GO" id="GO:0003723">
    <property type="term" value="F:RNA binding"/>
    <property type="evidence" value="ECO:0007669"/>
    <property type="project" value="InterPro"/>
</dbReference>
<dbReference type="Pfam" id="PF14226">
    <property type="entry name" value="DIOX_N"/>
    <property type="match status" value="1"/>
</dbReference>
<dbReference type="InterPro" id="IPR027443">
    <property type="entry name" value="IPNS-like_sf"/>
</dbReference>
<keyword evidence="4 8" id="KW-0853">WD repeat</keyword>
<evidence type="ECO:0000256" key="8">
    <source>
        <dbReference type="PROSITE-ProRule" id="PRU00221"/>
    </source>
</evidence>
<name>A0A3E2HP36_SCYLI</name>
<dbReference type="InterPro" id="IPR005123">
    <property type="entry name" value="Oxoglu/Fe-dep_dioxygenase_dom"/>
</dbReference>
<evidence type="ECO:0000256" key="6">
    <source>
        <dbReference type="ARBA" id="ARBA00023163"/>
    </source>
</evidence>
<dbReference type="CDD" id="cd23952">
    <property type="entry name" value="Utp17_CTD"/>
    <property type="match status" value="1"/>
</dbReference>
<dbReference type="GO" id="GO:0044283">
    <property type="term" value="P:small molecule biosynthetic process"/>
    <property type="evidence" value="ECO:0007669"/>
    <property type="project" value="UniProtKB-ARBA"/>
</dbReference>
<evidence type="ECO:0000259" key="10">
    <source>
        <dbReference type="PROSITE" id="PS51471"/>
    </source>
</evidence>
<feature type="non-terminal residue" evidence="11">
    <location>
        <position position="1"/>
    </location>
</feature>
<keyword evidence="6" id="KW-0804">Transcription</keyword>
<feature type="region of interest" description="Disordered" evidence="9">
    <location>
        <begin position="1362"/>
        <end position="1397"/>
    </location>
</feature>
<dbReference type="GO" id="GO:0045943">
    <property type="term" value="P:positive regulation of transcription by RNA polymerase I"/>
    <property type="evidence" value="ECO:0007669"/>
    <property type="project" value="InterPro"/>
</dbReference>
<feature type="compositionally biased region" description="Basic and acidic residues" evidence="9">
    <location>
        <begin position="1362"/>
        <end position="1377"/>
    </location>
</feature>
<evidence type="ECO:0000256" key="9">
    <source>
        <dbReference type="SAM" id="MobiDB-lite"/>
    </source>
</evidence>
<dbReference type="InterPro" id="IPR026992">
    <property type="entry name" value="DIOX_N"/>
</dbReference>
<dbReference type="SMART" id="SM00320">
    <property type="entry name" value="WD40"/>
    <property type="match status" value="2"/>
</dbReference>
<reference evidence="11 12" key="1">
    <citation type="submission" date="2018-05" db="EMBL/GenBank/DDBJ databases">
        <title>Draft genome sequence of Scytalidium lignicola DSM 105466, a ubiquitous saprotrophic fungus.</title>
        <authorList>
            <person name="Buettner E."/>
            <person name="Gebauer A.M."/>
            <person name="Hofrichter M."/>
            <person name="Liers C."/>
            <person name="Kellner H."/>
        </authorList>
    </citation>
    <scope>NUCLEOTIDE SEQUENCE [LARGE SCALE GENOMIC DNA]</scope>
    <source>
        <strain evidence="11 12">DSM 105466</strain>
    </source>
</reference>
<dbReference type="PROSITE" id="PS50082">
    <property type="entry name" value="WD_REPEATS_2"/>
    <property type="match status" value="1"/>
</dbReference>
<dbReference type="PANTHER" id="PTHR44215:SF1">
    <property type="entry name" value="WD REPEAT-CONTAINING PROTEIN 75"/>
    <property type="match status" value="1"/>
</dbReference>